<dbReference type="PANTHER" id="PTHR32305">
    <property type="match status" value="1"/>
</dbReference>
<keyword evidence="3" id="KW-1185">Reference proteome</keyword>
<evidence type="ECO:0000256" key="1">
    <source>
        <dbReference type="SAM" id="MobiDB-lite"/>
    </source>
</evidence>
<dbReference type="PANTHER" id="PTHR32305:SF17">
    <property type="entry name" value="TRNA NUCLEASE WAPA"/>
    <property type="match status" value="1"/>
</dbReference>
<protein>
    <submittedName>
        <fullName evidence="2">RHS repeat-associated core domain-containing protein</fullName>
    </submittedName>
</protein>
<reference evidence="3" key="1">
    <citation type="journal article" date="2019" name="Int. J. Syst. Evol. Microbiol.">
        <title>The Global Catalogue of Microorganisms (GCM) 10K type strain sequencing project: providing services to taxonomists for standard genome sequencing and annotation.</title>
        <authorList>
            <consortium name="The Broad Institute Genomics Platform"/>
            <consortium name="The Broad Institute Genome Sequencing Center for Infectious Disease"/>
            <person name="Wu L."/>
            <person name="Ma J."/>
        </authorList>
    </citation>
    <scope>NUCLEOTIDE SEQUENCE [LARGE SCALE GENOMIC DNA]</scope>
    <source>
        <strain evidence="3">JCM 9095</strain>
    </source>
</reference>
<name>A0ABP6Q6F9_9ACTN</name>
<dbReference type="NCBIfam" id="TIGR01643">
    <property type="entry name" value="YD_repeat_2x"/>
    <property type="match status" value="2"/>
</dbReference>
<dbReference type="Pfam" id="PF05593">
    <property type="entry name" value="RHS_repeat"/>
    <property type="match status" value="1"/>
</dbReference>
<dbReference type="InterPro" id="IPR006530">
    <property type="entry name" value="YD"/>
</dbReference>
<organism evidence="2 3">
    <name type="scientific">Streptomyces virens</name>
    <dbReference type="NCBI Taxonomy" id="285572"/>
    <lineage>
        <taxon>Bacteria</taxon>
        <taxon>Bacillati</taxon>
        <taxon>Actinomycetota</taxon>
        <taxon>Actinomycetes</taxon>
        <taxon>Kitasatosporales</taxon>
        <taxon>Streptomycetaceae</taxon>
        <taxon>Streptomyces</taxon>
    </lineage>
</organism>
<proteinExistence type="predicted"/>
<dbReference type="InterPro" id="IPR031325">
    <property type="entry name" value="RHS_repeat"/>
</dbReference>
<feature type="region of interest" description="Disordered" evidence="1">
    <location>
        <begin position="1363"/>
        <end position="1383"/>
    </location>
</feature>
<accession>A0ABP6Q6F9</accession>
<evidence type="ECO:0000313" key="2">
    <source>
        <dbReference type="EMBL" id="GAA3206269.1"/>
    </source>
</evidence>
<sequence>MLAGLMSVPASAVAASVARAEPTDRTVDVPVRPGQGVPKQQGEPTMTKAPRTVWPEPVRARVDLTEAPAGDPLAVAPSGAVVDTDRKSGAADSAVVAVQAATAAQVVKAGTPPQGEFATSPKETQGSGALPKTGGPAVRSGPRPARVDVEVLDRAAVKPVGGVGLGLKVTRTDGSAAPGPVRVTVDYSGFRYAHGGDFASRLRLVQLPACALTTPRKKGCSPDRRRFVDVDNDERSGTLSATVFADADPDAVATEKSGPLLGTYAATTASEPTVLAVTTGSSSDEGDYRATTLNPAGSWDVSIGSGAFTYEMPFKLPKAPTGSTPSLALTYNSQSVDGRTSATNNQASWAGMGWDLQTGYIERRYKNCTQDGLPTIGDMCWDSPNSGTEPDGAVYVINLNGITSQLIQDGNGTGSYHVQDDPGWRVQHLWGGHGSDDEYWVISSQDGMRYYFGWGRSERTDGATDSVLTIPVVGNDTGEPCHAQFPEPCAQAWRWNLDRVVDPNEVENAYFYDRQTNHYRSVANTDKARKYDAGSYLTRIEYGWASQITGAQLPAKVELTHVGRCVERMTEKDPLTTEPAACPPISTTPDSYPDVPTDLMCDGTSGDSYCAGKTYYPTFFTTDMLWDVKTYVRDNDAAAWDPAMQYQMKYGLPNPDGTVGKTLWLDYIQRKGYGDGPDLRLPVINFNGEWKDNQVGSSLLNFRRVTKVYGDLGGVTSVTYGQPDACDINSLPSQSSNTQPCFWQKWTPEGETENRTGWFKKYVVTEVSVDPGVGQGPDSDGDPDMTTRYEYNGGAGWRFTNDPLSKDEDETWSDWRGYQQVEVFTGTKDNAASTYHWLYRGLDGDRTSKTDPSLTRSVKVKDGFGTEWTDSAWLAGKTLETSKRDGAGSSHERVLKEYWVHNTAQYDGLPDARFVRESKTSTHQRTSTGWRVRTVKDEYDSTSSTSTTYGLPLRTNDWGLEDHGDNRCTTYGRTYSTAAFPDSDVKRWMVLEDEQRHYAADCADRAAANQDAYTVTLYDGATSVTDNDAKLSDGNPTEKRVHTDAAQFRSTKYEYDGAGRVTAAVDGKGNRTTTTYSPATSWPVDGVKVTTPDPDGTGPGTAMSTTTWSSRLWGTPYRVVNPNGRSTRIVHDSVGRFSTVFKPTEAANYPDGNPSVEFTYTLPTTTNADGVPDTVSGPPRITTATLQSGSTYVTSYEYLDGQGRTRETQATAPEGTGRTVVSTRYDTSGNVTGTSAAFYNSGAAGSGMVLPTVADLPSYSDPIIDWAGREKELQTLVNGVAQPGGRVRTYYFGDHTTVVPATGERTDTYTDVFGQITKVVEHGPTGPSDTSYAYTRSGHLQKITDAKGNTTTYTYNWLGERTATDDPDAGPSTSAYDDNGQTVTTTNANGATVTYQYDALQRLTAVTEGTTTLSRLTYDSAPGGAGQLASATTYADGKAYTVAITGYDGRGRMTGKKYTVPDDGSGLTGSYAFGYGYDLADHVTSVTYPAAGGLPAETVTTAYTAQGQPQKVSSPLATYQSSIGFDRLGRLNARTFGAGGSDAVVNRAYSFDDANGSGALANIKTTVTAGGTTKVAQDDSFTRDLGGQITGVRDGVTQQSECFTYDELNRLTRAWTTGAQDGCTGAATPDLAGGPDPYDTGYTYDELGNLRSVTDRTGSGTTTKDYTYPGYGADGNGYTPNQPRPHAVTRAGADTFAYDDAGRMTSRTVDGVTSTLEWNAQKRVSRVTQHKATGDEVSRYVYDTEGNVLLRTSAAESVFYLDGQELHATGGTVRATRQYSAAGTAVALREADGSAGGKLTWLLGDTQASTSLLVTMGGIVTRRRYSPFGKERGTGGALPAATDRGFLGAPEDDATGLSILGARMYDAELGRFISPDELNQPYVPQQMNAYSYTANNPVNFSDPTGLADGRACRCGSRPVLKPNQPAPDGGGTPGARGDLGTNVQHGCDQSCLNALDSLVNTWQKQNINKRLAIELRTYVKILGGNIDPCIPGADVSSGAAAGCLDKQGYTSDVVWQDVLNEWLSGRGNVLAFGIGSKVTQQLATGPHNTRLLQQIRERIVDADYDIAAGKLGGDAAYVDGQGMGKLAEFPKDILGMLTDGRQGKGTPDAFLGSFNEVYQVLNVDKKNRQFTVGFAAFNNTGTASLTHLLPDIGQGNQMASVHQTYYWTVTVRE</sequence>
<feature type="region of interest" description="Disordered" evidence="1">
    <location>
        <begin position="1917"/>
        <end position="1940"/>
    </location>
</feature>
<dbReference type="Proteomes" id="UP001501866">
    <property type="component" value="Unassembled WGS sequence"/>
</dbReference>
<comment type="caution">
    <text evidence="2">The sequence shown here is derived from an EMBL/GenBank/DDBJ whole genome shotgun (WGS) entry which is preliminary data.</text>
</comment>
<feature type="region of interest" description="Disordered" evidence="1">
    <location>
        <begin position="15"/>
        <end position="49"/>
    </location>
</feature>
<dbReference type="InterPro" id="IPR022385">
    <property type="entry name" value="Rhs_assc_core"/>
</dbReference>
<gene>
    <name evidence="2" type="ORF">GCM10010451_65990</name>
</gene>
<feature type="region of interest" description="Disordered" evidence="1">
    <location>
        <begin position="111"/>
        <end position="143"/>
    </location>
</feature>
<dbReference type="Gene3D" id="2.180.10.10">
    <property type="entry name" value="RHS repeat-associated core"/>
    <property type="match status" value="2"/>
</dbReference>
<dbReference type="NCBIfam" id="TIGR03696">
    <property type="entry name" value="Rhs_assc_core"/>
    <property type="match status" value="1"/>
</dbReference>
<evidence type="ECO:0000313" key="3">
    <source>
        <dbReference type="Proteomes" id="UP001501866"/>
    </source>
</evidence>
<dbReference type="InterPro" id="IPR050708">
    <property type="entry name" value="T6SS_VgrG/RHS"/>
</dbReference>
<dbReference type="EMBL" id="BAAAUH010000098">
    <property type="protein sequence ID" value="GAA3206269.1"/>
    <property type="molecule type" value="Genomic_DNA"/>
</dbReference>